<dbReference type="EMBL" id="VSSQ01116839">
    <property type="protein sequence ID" value="MPN51587.1"/>
    <property type="molecule type" value="Genomic_DNA"/>
</dbReference>
<sequence>MDFDYGSVIGIDRTIRHLQQLIGKTGCIGDIDLLPFQRKHQIALQGFVGLPLRSR</sequence>
<evidence type="ECO:0000313" key="1">
    <source>
        <dbReference type="EMBL" id="MPN51587.1"/>
    </source>
</evidence>
<accession>A0A645IJY4</accession>
<gene>
    <name evidence="1" type="ORF">SDC9_199235</name>
</gene>
<reference evidence="1" key="1">
    <citation type="submission" date="2019-08" db="EMBL/GenBank/DDBJ databases">
        <authorList>
            <person name="Kucharzyk K."/>
            <person name="Murdoch R.W."/>
            <person name="Higgins S."/>
            <person name="Loffler F."/>
        </authorList>
    </citation>
    <scope>NUCLEOTIDE SEQUENCE</scope>
</reference>
<proteinExistence type="predicted"/>
<organism evidence="1">
    <name type="scientific">bioreactor metagenome</name>
    <dbReference type="NCBI Taxonomy" id="1076179"/>
    <lineage>
        <taxon>unclassified sequences</taxon>
        <taxon>metagenomes</taxon>
        <taxon>ecological metagenomes</taxon>
    </lineage>
</organism>
<comment type="caution">
    <text evidence="1">The sequence shown here is derived from an EMBL/GenBank/DDBJ whole genome shotgun (WGS) entry which is preliminary data.</text>
</comment>
<dbReference type="AlphaFoldDB" id="A0A645IJY4"/>
<protein>
    <submittedName>
        <fullName evidence="1">Uncharacterized protein</fullName>
    </submittedName>
</protein>
<name>A0A645IJY4_9ZZZZ</name>